<dbReference type="InterPro" id="IPR012902">
    <property type="entry name" value="N_methyl_site"/>
</dbReference>
<feature type="transmembrane region" description="Helical" evidence="1">
    <location>
        <begin position="12"/>
        <end position="37"/>
    </location>
</feature>
<gene>
    <name evidence="3" type="ORF">LOC68_20400</name>
</gene>
<dbReference type="PANTHER" id="PTHR30093">
    <property type="entry name" value="GENERAL SECRETION PATHWAY PROTEIN G"/>
    <property type="match status" value="1"/>
</dbReference>
<dbReference type="AlphaFoldDB" id="A0A9X1SHS4"/>
<dbReference type="InterPro" id="IPR011453">
    <property type="entry name" value="DUF1559"/>
</dbReference>
<dbReference type="PANTHER" id="PTHR30093:SF2">
    <property type="entry name" value="TYPE II SECRETION SYSTEM PROTEIN H"/>
    <property type="match status" value="1"/>
</dbReference>
<keyword evidence="1" id="KW-1133">Transmembrane helix</keyword>
<dbReference type="SUPFAM" id="SSF54523">
    <property type="entry name" value="Pili subunits"/>
    <property type="match status" value="1"/>
</dbReference>
<evidence type="ECO:0000259" key="2">
    <source>
        <dbReference type="Pfam" id="PF07596"/>
    </source>
</evidence>
<evidence type="ECO:0000313" key="3">
    <source>
        <dbReference type="EMBL" id="MCC9630763.1"/>
    </source>
</evidence>
<organism evidence="3 4">
    <name type="scientific">Blastopirellula sediminis</name>
    <dbReference type="NCBI Taxonomy" id="2894196"/>
    <lineage>
        <taxon>Bacteria</taxon>
        <taxon>Pseudomonadati</taxon>
        <taxon>Planctomycetota</taxon>
        <taxon>Planctomycetia</taxon>
        <taxon>Pirellulales</taxon>
        <taxon>Pirellulaceae</taxon>
        <taxon>Blastopirellula</taxon>
    </lineage>
</organism>
<keyword evidence="1" id="KW-0472">Membrane</keyword>
<dbReference type="InterPro" id="IPR045584">
    <property type="entry name" value="Pilin-like"/>
</dbReference>
<dbReference type="Pfam" id="PF07963">
    <property type="entry name" value="N_methyl"/>
    <property type="match status" value="1"/>
</dbReference>
<proteinExistence type="predicted"/>
<dbReference type="RefSeq" id="WP_230222163.1">
    <property type="nucleotide sequence ID" value="NZ_JAJKFT010000010.1"/>
</dbReference>
<keyword evidence="1" id="KW-0812">Transmembrane</keyword>
<evidence type="ECO:0000256" key="1">
    <source>
        <dbReference type="SAM" id="Phobius"/>
    </source>
</evidence>
<protein>
    <submittedName>
        <fullName evidence="3">DUF1559 domain-containing protein</fullName>
    </submittedName>
</protein>
<accession>A0A9X1SHS4</accession>
<dbReference type="EMBL" id="JAJKFT010000010">
    <property type="protein sequence ID" value="MCC9630763.1"/>
    <property type="molecule type" value="Genomic_DNA"/>
</dbReference>
<reference evidence="3" key="1">
    <citation type="submission" date="2021-11" db="EMBL/GenBank/DDBJ databases">
        <title>Genome sequence.</title>
        <authorList>
            <person name="Sun Q."/>
        </authorList>
    </citation>
    <scope>NUCLEOTIDE SEQUENCE</scope>
    <source>
        <strain evidence="3">JC732</strain>
    </source>
</reference>
<name>A0A9X1SHS4_9BACT</name>
<dbReference type="NCBIfam" id="TIGR02532">
    <property type="entry name" value="IV_pilin_GFxxxE"/>
    <property type="match status" value="1"/>
</dbReference>
<dbReference type="Proteomes" id="UP001139103">
    <property type="component" value="Unassembled WGS sequence"/>
</dbReference>
<evidence type="ECO:0000313" key="4">
    <source>
        <dbReference type="Proteomes" id="UP001139103"/>
    </source>
</evidence>
<comment type="caution">
    <text evidence="3">The sequence shown here is derived from an EMBL/GenBank/DDBJ whole genome shotgun (WGS) entry which is preliminary data.</text>
</comment>
<feature type="domain" description="DUF1559" evidence="2">
    <location>
        <begin position="38"/>
        <end position="325"/>
    </location>
</feature>
<dbReference type="PROSITE" id="PS00409">
    <property type="entry name" value="PROKAR_NTER_METHYL"/>
    <property type="match status" value="1"/>
</dbReference>
<dbReference type="Pfam" id="PF07596">
    <property type="entry name" value="SBP_bac_10"/>
    <property type="match status" value="1"/>
</dbReference>
<dbReference type="Gene3D" id="3.30.700.10">
    <property type="entry name" value="Glycoprotein, Type 4 Pilin"/>
    <property type="match status" value="1"/>
</dbReference>
<sequence length="345" mass="36176">MLRHASGSRLRRGFTLVELLVVIAIIGILVGLTLPAVQQAREAARRASCTNNEKNLMLALANYESTHGSLPMASTVSEPPAGAHHFSWIAQILPQIEQTALYDRLNFNAPAASAGNLPLMSTKMELLVCPSDPNGEPGTELGVFTPTNYAGSEGYVSYLTTGNQYTATTSRPANTSPTITALAGTVIDNGARVDLNGVFRPGRATKNAQVKDGASNTIYIAETTVAGFDSTSGDERFLSNAFARTALIGAYHNASGSQALSWADYDGDTAGYNGASGSGTGPQLITPTFQSRFALNATEFGASTPHSVILAGMGDGSVKAIPLTVNRVVWVQLNGMADATVFEMP</sequence>
<keyword evidence="4" id="KW-1185">Reference proteome</keyword>